<dbReference type="PANTHER" id="PTHR43280:SF10">
    <property type="entry name" value="REGULATORY PROTEIN POCR"/>
    <property type="match status" value="1"/>
</dbReference>
<feature type="domain" description="HTH araC/xylS-type" evidence="4">
    <location>
        <begin position="189"/>
        <end position="287"/>
    </location>
</feature>
<dbReference type="EMBL" id="LVYD01000124">
    <property type="protein sequence ID" value="OQP57268.1"/>
    <property type="molecule type" value="Genomic_DNA"/>
</dbReference>
<dbReference type="AlphaFoldDB" id="A0A1V9FFX8"/>
<dbReference type="PANTHER" id="PTHR43280">
    <property type="entry name" value="ARAC-FAMILY TRANSCRIPTIONAL REGULATOR"/>
    <property type="match status" value="1"/>
</dbReference>
<keyword evidence="3" id="KW-0804">Transcription</keyword>
<sequence>MNIINLPQDILPEDGNRSDSIIFYDYSPPPGSYKNKAILHKNAISLVISGEKTMHFAEKTVYTRDTEFHFLSAGNCVASMDLATTTPFRSLLIFFDNDLLTNFFIKYASQVNTIKGVKKQPPSSYLSFAKDPFIRNFIDSLLLLLQSKQQISIEMRLLKLEELWLYLLEKYPTRLLSFQPGSNRYSDDLTIRRAVETNITNNISIAELAFLCHMSISTFKRRFIKLYNKPPNEWFLQERMKLAKELLLYHNKKPSQVYSEVGYESHSSFSQAFRKVFGKTPGEFQLEYLNDPPQFLND</sequence>
<evidence type="ECO:0000259" key="4">
    <source>
        <dbReference type="PROSITE" id="PS01124"/>
    </source>
</evidence>
<proteinExistence type="predicted"/>
<dbReference type="PROSITE" id="PS01124">
    <property type="entry name" value="HTH_ARAC_FAMILY_2"/>
    <property type="match status" value="1"/>
</dbReference>
<evidence type="ECO:0000256" key="3">
    <source>
        <dbReference type="ARBA" id="ARBA00023163"/>
    </source>
</evidence>
<dbReference type="SUPFAM" id="SSF46689">
    <property type="entry name" value="Homeodomain-like"/>
    <property type="match status" value="2"/>
</dbReference>
<dbReference type="Pfam" id="PF12833">
    <property type="entry name" value="HTH_18"/>
    <property type="match status" value="1"/>
</dbReference>
<dbReference type="RefSeq" id="WP_081156234.1">
    <property type="nucleotide sequence ID" value="NZ_LVYD01000124.1"/>
</dbReference>
<dbReference type="Proteomes" id="UP000192796">
    <property type="component" value="Unassembled WGS sequence"/>
</dbReference>
<dbReference type="Pfam" id="PF22200">
    <property type="entry name" value="ExsA_N"/>
    <property type="match status" value="1"/>
</dbReference>
<protein>
    <recommendedName>
        <fullName evidence="4">HTH araC/xylS-type domain-containing protein</fullName>
    </recommendedName>
</protein>
<dbReference type="OrthoDB" id="4480133at2"/>
<evidence type="ECO:0000313" key="5">
    <source>
        <dbReference type="EMBL" id="OQP57268.1"/>
    </source>
</evidence>
<name>A0A1V9FFX8_9BACT</name>
<dbReference type="Gene3D" id="1.10.10.60">
    <property type="entry name" value="Homeodomain-like"/>
    <property type="match status" value="2"/>
</dbReference>
<dbReference type="GO" id="GO:0043565">
    <property type="term" value="F:sequence-specific DNA binding"/>
    <property type="evidence" value="ECO:0007669"/>
    <property type="project" value="InterPro"/>
</dbReference>
<dbReference type="STRING" id="1703345.A3860_11985"/>
<dbReference type="InterPro" id="IPR054015">
    <property type="entry name" value="ExsA-like_N"/>
</dbReference>
<keyword evidence="1" id="KW-0805">Transcription regulation</keyword>
<evidence type="ECO:0000256" key="1">
    <source>
        <dbReference type="ARBA" id="ARBA00023015"/>
    </source>
</evidence>
<comment type="caution">
    <text evidence="5">The sequence shown here is derived from an EMBL/GenBank/DDBJ whole genome shotgun (WGS) entry which is preliminary data.</text>
</comment>
<gene>
    <name evidence="5" type="ORF">A3860_11985</name>
</gene>
<reference evidence="5 6" key="1">
    <citation type="submission" date="2016-03" db="EMBL/GenBank/DDBJ databases">
        <title>Niastella vici sp. nov., isolated from farmland soil.</title>
        <authorList>
            <person name="Chen L."/>
            <person name="Wang D."/>
            <person name="Yang S."/>
            <person name="Wang G."/>
        </authorList>
    </citation>
    <scope>NUCLEOTIDE SEQUENCE [LARGE SCALE GENOMIC DNA]</scope>
    <source>
        <strain evidence="5 6">DJ57</strain>
    </source>
</reference>
<dbReference type="SMART" id="SM00342">
    <property type="entry name" value="HTH_ARAC"/>
    <property type="match status" value="1"/>
</dbReference>
<dbReference type="InterPro" id="IPR009057">
    <property type="entry name" value="Homeodomain-like_sf"/>
</dbReference>
<accession>A0A1V9FFX8</accession>
<dbReference type="InterPro" id="IPR018060">
    <property type="entry name" value="HTH_AraC"/>
</dbReference>
<evidence type="ECO:0000313" key="6">
    <source>
        <dbReference type="Proteomes" id="UP000192796"/>
    </source>
</evidence>
<dbReference type="GO" id="GO:0003700">
    <property type="term" value="F:DNA-binding transcription factor activity"/>
    <property type="evidence" value="ECO:0007669"/>
    <property type="project" value="InterPro"/>
</dbReference>
<keyword evidence="2" id="KW-0238">DNA-binding</keyword>
<organism evidence="5 6">
    <name type="scientific">Niastella vici</name>
    <dbReference type="NCBI Taxonomy" id="1703345"/>
    <lineage>
        <taxon>Bacteria</taxon>
        <taxon>Pseudomonadati</taxon>
        <taxon>Bacteroidota</taxon>
        <taxon>Chitinophagia</taxon>
        <taxon>Chitinophagales</taxon>
        <taxon>Chitinophagaceae</taxon>
        <taxon>Niastella</taxon>
    </lineage>
</organism>
<evidence type="ECO:0000256" key="2">
    <source>
        <dbReference type="ARBA" id="ARBA00023125"/>
    </source>
</evidence>
<keyword evidence="6" id="KW-1185">Reference proteome</keyword>